<dbReference type="EMBL" id="JAVRBK010000007">
    <property type="protein sequence ID" value="KAK5641164.1"/>
    <property type="molecule type" value="Genomic_DNA"/>
</dbReference>
<name>A0AAN7VD13_9COLE</name>
<organism evidence="1 2">
    <name type="scientific">Pyrocoelia pectoralis</name>
    <dbReference type="NCBI Taxonomy" id="417401"/>
    <lineage>
        <taxon>Eukaryota</taxon>
        <taxon>Metazoa</taxon>
        <taxon>Ecdysozoa</taxon>
        <taxon>Arthropoda</taxon>
        <taxon>Hexapoda</taxon>
        <taxon>Insecta</taxon>
        <taxon>Pterygota</taxon>
        <taxon>Neoptera</taxon>
        <taxon>Endopterygota</taxon>
        <taxon>Coleoptera</taxon>
        <taxon>Polyphaga</taxon>
        <taxon>Elateriformia</taxon>
        <taxon>Elateroidea</taxon>
        <taxon>Lampyridae</taxon>
        <taxon>Lampyrinae</taxon>
        <taxon>Pyrocoelia</taxon>
    </lineage>
</organism>
<reference evidence="1 2" key="1">
    <citation type="journal article" date="2024" name="Insects">
        <title>An Improved Chromosome-Level Genome Assembly of the Firefly Pyrocoelia pectoralis.</title>
        <authorList>
            <person name="Fu X."/>
            <person name="Meyer-Rochow V.B."/>
            <person name="Ballantyne L."/>
            <person name="Zhu X."/>
        </authorList>
    </citation>
    <scope>NUCLEOTIDE SEQUENCE [LARGE SCALE GENOMIC DNA]</scope>
    <source>
        <strain evidence="1">XCY_ONT2</strain>
    </source>
</reference>
<gene>
    <name evidence="1" type="ORF">RI129_009711</name>
</gene>
<dbReference type="AlphaFoldDB" id="A0AAN7VD13"/>
<evidence type="ECO:0000313" key="1">
    <source>
        <dbReference type="EMBL" id="KAK5641164.1"/>
    </source>
</evidence>
<comment type="caution">
    <text evidence="1">The sequence shown here is derived from an EMBL/GenBank/DDBJ whole genome shotgun (WGS) entry which is preliminary data.</text>
</comment>
<evidence type="ECO:0008006" key="3">
    <source>
        <dbReference type="Google" id="ProtNLM"/>
    </source>
</evidence>
<protein>
    <recommendedName>
        <fullName evidence="3">Regulatory protein zeste</fullName>
    </recommendedName>
</protein>
<keyword evidence="2" id="KW-1185">Reference proteome</keyword>
<accession>A0AAN7VD13</accession>
<sequence length="231" mass="26614">MKLYLQAMENDYVLRSNTINPTLPPNYIQEKWDELTLQLNGIGGDGPVLTSEEWKKRFVDWKYATKAKYRKINTHRTGTGGGPSITISLTPFEERGLDVWGRVTVQGMTTVTQYEGIPTTADQQENLYVQANPASSTYEVEPADVDNLVTFVQCGQCRITMKKIPPGQVIQTQKLAHDRVELGQSHYQYWQKQTEFLQIFKKFTEGYISIEEKTLECEIKKFKFLNPNFKE</sequence>
<evidence type="ECO:0000313" key="2">
    <source>
        <dbReference type="Proteomes" id="UP001329430"/>
    </source>
</evidence>
<proteinExistence type="predicted"/>
<dbReference type="Proteomes" id="UP001329430">
    <property type="component" value="Chromosome 7"/>
</dbReference>